<sequence>MLFRVLTSSWSLRLLSFISLLLVHALLTGAFVAAFPLPPQALPAKQPGQPRARDIQLFYGKVSEDGSLERWRTVKVGELKKDVQFICFVTHNKCLGWHPPTEKVLDFECDQTINSNYRRALGHTIPYEFNNWSTPENVPANTTLFEFLSNLEYLQKANNEEVVKLVDSRAYIASVRTYLLSKKMAEMSQYGGSSKAHFILGQYGRLHSKKSEGFGFNLCKGGAEPNAVCIMRLDLCVAWHDGEAVILNKKIHRSAETVSKIDTRYHWPLMDVTFAVGSQNTPDQTQALEGEDSEITQVKRVFETCLNTKGLKHQATDFESALRGMMSCLVEKDLAKGYESYLPLRKPNGSVTASDTENTLEPPPNKKVRPNPQPPKGSGAATTSTNSTVSSKLRTPLPPWPILNHGSTDNSLDTVSSKKDPLNPQSSKGSGAVTTSTNSTVSSKLRTPLPDHLILKDNSTDNSLDTVSSKKDPLDPQSSQGSGAPTRSTNSTGSSKPRTPLPF</sequence>
<evidence type="ECO:0000256" key="1">
    <source>
        <dbReference type="SAM" id="MobiDB-lite"/>
    </source>
</evidence>
<evidence type="ECO:0000313" key="2">
    <source>
        <dbReference type="EMBL" id="KAJ4487744.1"/>
    </source>
</evidence>
<feature type="compositionally biased region" description="Polar residues" evidence="1">
    <location>
        <begin position="476"/>
        <end position="497"/>
    </location>
</feature>
<comment type="caution">
    <text evidence="2">The sequence shown here is derived from an EMBL/GenBank/DDBJ whole genome shotgun (WGS) entry which is preliminary data.</text>
</comment>
<feature type="region of interest" description="Disordered" evidence="1">
    <location>
        <begin position="342"/>
        <end position="503"/>
    </location>
</feature>
<feature type="compositionally biased region" description="Low complexity" evidence="1">
    <location>
        <begin position="433"/>
        <end position="443"/>
    </location>
</feature>
<reference evidence="2" key="1">
    <citation type="submission" date="2022-08" db="EMBL/GenBank/DDBJ databases">
        <title>A Global Phylogenomic Analysis of the Shiitake Genus Lentinula.</title>
        <authorList>
            <consortium name="DOE Joint Genome Institute"/>
            <person name="Sierra-Patev S."/>
            <person name="Min B."/>
            <person name="Naranjo-Ortiz M."/>
            <person name="Looney B."/>
            <person name="Konkel Z."/>
            <person name="Slot J.C."/>
            <person name="Sakamoto Y."/>
            <person name="Steenwyk J.L."/>
            <person name="Rokas A."/>
            <person name="Carro J."/>
            <person name="Camarero S."/>
            <person name="Ferreira P."/>
            <person name="Molpeceres G."/>
            <person name="Ruiz-Duenas F.J."/>
            <person name="Serrano A."/>
            <person name="Henrissat B."/>
            <person name="Drula E."/>
            <person name="Hughes K.W."/>
            <person name="Mata J.L."/>
            <person name="Ishikawa N.K."/>
            <person name="Vargas-Isla R."/>
            <person name="Ushijima S."/>
            <person name="Smith C.A."/>
            <person name="Ahrendt S."/>
            <person name="Andreopoulos W."/>
            <person name="He G."/>
            <person name="Labutti K."/>
            <person name="Lipzen A."/>
            <person name="Ng V."/>
            <person name="Riley R."/>
            <person name="Sandor L."/>
            <person name="Barry K."/>
            <person name="Martinez A.T."/>
            <person name="Xiao Y."/>
            <person name="Gibbons J.G."/>
            <person name="Terashima K."/>
            <person name="Grigoriev I.V."/>
            <person name="Hibbett D.S."/>
        </authorList>
    </citation>
    <scope>NUCLEOTIDE SEQUENCE</scope>
    <source>
        <strain evidence="2">JLM2183</strain>
    </source>
</reference>
<name>A0A9W9DV08_9AGAR</name>
<accession>A0A9W9DV08</accession>
<protein>
    <submittedName>
        <fullName evidence="2">Uncharacterized protein</fullName>
    </submittedName>
</protein>
<dbReference type="Proteomes" id="UP001150266">
    <property type="component" value="Unassembled WGS sequence"/>
</dbReference>
<feature type="compositionally biased region" description="Low complexity" evidence="1">
    <location>
        <begin position="382"/>
        <end position="391"/>
    </location>
</feature>
<dbReference type="AlphaFoldDB" id="A0A9W9DV08"/>
<gene>
    <name evidence="2" type="ORF">J3R30DRAFT_3400433</name>
</gene>
<dbReference type="EMBL" id="JAOTPV010000002">
    <property type="protein sequence ID" value="KAJ4487744.1"/>
    <property type="molecule type" value="Genomic_DNA"/>
</dbReference>
<feature type="compositionally biased region" description="Pro residues" evidence="1">
    <location>
        <begin position="361"/>
        <end position="375"/>
    </location>
</feature>
<feature type="compositionally biased region" description="Polar residues" evidence="1">
    <location>
        <begin position="405"/>
        <end position="415"/>
    </location>
</feature>
<keyword evidence="3" id="KW-1185">Reference proteome</keyword>
<evidence type="ECO:0000313" key="3">
    <source>
        <dbReference type="Proteomes" id="UP001150266"/>
    </source>
</evidence>
<proteinExistence type="predicted"/>
<feature type="compositionally biased region" description="Polar residues" evidence="1">
    <location>
        <begin position="349"/>
        <end position="359"/>
    </location>
</feature>
<organism evidence="2 3">
    <name type="scientific">Lentinula aciculospora</name>
    <dbReference type="NCBI Taxonomy" id="153920"/>
    <lineage>
        <taxon>Eukaryota</taxon>
        <taxon>Fungi</taxon>
        <taxon>Dikarya</taxon>
        <taxon>Basidiomycota</taxon>
        <taxon>Agaricomycotina</taxon>
        <taxon>Agaricomycetes</taxon>
        <taxon>Agaricomycetidae</taxon>
        <taxon>Agaricales</taxon>
        <taxon>Marasmiineae</taxon>
        <taxon>Omphalotaceae</taxon>
        <taxon>Lentinula</taxon>
    </lineage>
</organism>